<dbReference type="InterPro" id="IPR010982">
    <property type="entry name" value="Lambda_DNA-bd_dom_sf"/>
</dbReference>
<name>A0ABS2PPB9_9STRE</name>
<evidence type="ECO:0000313" key="2">
    <source>
        <dbReference type="EMBL" id="MBM7641877.1"/>
    </source>
</evidence>
<dbReference type="CDD" id="cd00093">
    <property type="entry name" value="HTH_XRE"/>
    <property type="match status" value="1"/>
</dbReference>
<proteinExistence type="predicted"/>
<dbReference type="EMBL" id="JAFBEH010000002">
    <property type="protein sequence ID" value="MBM7641877.1"/>
    <property type="molecule type" value="Genomic_DNA"/>
</dbReference>
<gene>
    <name evidence="2" type="ORF">JOC28_000165</name>
</gene>
<dbReference type="Proteomes" id="UP000697472">
    <property type="component" value="Unassembled WGS sequence"/>
</dbReference>
<dbReference type="SUPFAM" id="SSF47413">
    <property type="entry name" value="lambda repressor-like DNA-binding domains"/>
    <property type="match status" value="1"/>
</dbReference>
<dbReference type="GO" id="GO:0003677">
    <property type="term" value="F:DNA binding"/>
    <property type="evidence" value="ECO:0007669"/>
    <property type="project" value="UniProtKB-KW"/>
</dbReference>
<evidence type="ECO:0000313" key="3">
    <source>
        <dbReference type="Proteomes" id="UP000697472"/>
    </source>
</evidence>
<dbReference type="InterPro" id="IPR001387">
    <property type="entry name" value="Cro/C1-type_HTH"/>
</dbReference>
<accession>A0ABS2PPB9</accession>
<reference evidence="2 3" key="1">
    <citation type="submission" date="2021-01" db="EMBL/GenBank/DDBJ databases">
        <title>Genomic Encyclopedia of Type Strains, Phase IV (KMG-IV): sequencing the most valuable type-strain genomes for metagenomic binning, comparative biology and taxonomic classification.</title>
        <authorList>
            <person name="Goeker M."/>
        </authorList>
    </citation>
    <scope>NUCLEOTIDE SEQUENCE [LARGE SCALE GENOMIC DNA]</scope>
    <source>
        <strain evidence="2 3">DSM 27382</strain>
    </source>
</reference>
<protein>
    <submittedName>
        <fullName evidence="2">DNA-binding XRE family transcriptional regulator</fullName>
    </submittedName>
</protein>
<keyword evidence="3" id="KW-1185">Reference proteome</keyword>
<sequence length="37" mass="4242">MTNFASQLKKLRTERNLSQDALAQELYISRQVISSSN</sequence>
<dbReference type="Gene3D" id="1.10.260.40">
    <property type="entry name" value="lambda repressor-like DNA-binding domains"/>
    <property type="match status" value="1"/>
</dbReference>
<keyword evidence="2" id="KW-0238">DNA-binding</keyword>
<evidence type="ECO:0000259" key="1">
    <source>
        <dbReference type="PROSITE" id="PS50943"/>
    </source>
</evidence>
<feature type="domain" description="HTH cro/C1-type" evidence="1">
    <location>
        <begin position="8"/>
        <end position="35"/>
    </location>
</feature>
<dbReference type="PROSITE" id="PS50943">
    <property type="entry name" value="HTH_CROC1"/>
    <property type="match status" value="1"/>
</dbReference>
<comment type="caution">
    <text evidence="2">The sequence shown here is derived from an EMBL/GenBank/DDBJ whole genome shotgun (WGS) entry which is preliminary data.</text>
</comment>
<organism evidence="2 3">
    <name type="scientific">Streptococcus loxodontisalivarius</name>
    <dbReference type="NCBI Taxonomy" id="1349415"/>
    <lineage>
        <taxon>Bacteria</taxon>
        <taxon>Bacillati</taxon>
        <taxon>Bacillota</taxon>
        <taxon>Bacilli</taxon>
        <taxon>Lactobacillales</taxon>
        <taxon>Streptococcaceae</taxon>
        <taxon>Streptococcus</taxon>
    </lineage>
</organism>
<dbReference type="Pfam" id="PF01381">
    <property type="entry name" value="HTH_3"/>
    <property type="match status" value="1"/>
</dbReference>